<evidence type="ECO:0000313" key="2">
    <source>
        <dbReference type="Proteomes" id="UP001168579"/>
    </source>
</evidence>
<dbReference type="RefSeq" id="WP_304437239.1">
    <property type="nucleotide sequence ID" value="NZ_JAUKUC010000001.1"/>
</dbReference>
<evidence type="ECO:0008006" key="3">
    <source>
        <dbReference type="Google" id="ProtNLM"/>
    </source>
</evidence>
<gene>
    <name evidence="1" type="ORF">Q2T41_18170</name>
</gene>
<proteinExistence type="predicted"/>
<evidence type="ECO:0000313" key="1">
    <source>
        <dbReference type="EMBL" id="MDO1514584.1"/>
    </source>
</evidence>
<reference evidence="1" key="2">
    <citation type="submission" date="2023-06" db="EMBL/GenBank/DDBJ databases">
        <authorList>
            <person name="Lucena T."/>
            <person name="Sun Q."/>
        </authorList>
    </citation>
    <scope>NUCLEOTIDE SEQUENCE</scope>
    <source>
        <strain evidence="1">CECT 8869</strain>
    </source>
</reference>
<protein>
    <recommendedName>
        <fullName evidence="3">DUF4835 family protein</fullName>
    </recommendedName>
</protein>
<dbReference type="EMBL" id="JAUKUC010000001">
    <property type="protein sequence ID" value="MDO1514584.1"/>
    <property type="molecule type" value="Genomic_DNA"/>
</dbReference>
<sequence>MHKIYFFTYLLFFSLFAFGQVNIGNGRGAGNLWVGNHSEKTFEKLKTTSTNFVLPDICNKNELKDIIESVWTFNPISFITFDELKSNKEKYISSDQINIYIINTDYTVSKGIETVGYFNKFVFYVFAYKNVHTTKKGEFDYDHMDMAEIYLSRDMLYAEDQEDTYCLRLGLIKNYFQELNRRLTNSQNLKMNDGIVKEDKLASLATETLHIPWAVGSDIPDKNRENIQKQLDKVLNAYEHPYKLISYEELNHKILNNEDFIYLNENQFSKFKILTIAKSLDGEMIYLNVESKYRVKPSDMGKISKIISKSL</sequence>
<reference evidence="1" key="1">
    <citation type="journal article" date="2014" name="Int. J. Syst. Evol. Microbiol.">
        <title>Complete genome of a new Firmicutes species belonging to the dominant human colonic microbiota ('Ruminococcus bicirculans') reveals two chromosomes and a selective capacity to utilize plant glucans.</title>
        <authorList>
            <consortium name="NISC Comparative Sequencing Program"/>
            <person name="Wegmann U."/>
            <person name="Louis P."/>
            <person name="Goesmann A."/>
            <person name="Henrissat B."/>
            <person name="Duncan S.H."/>
            <person name="Flint H.J."/>
        </authorList>
    </citation>
    <scope>NUCLEOTIDE SEQUENCE</scope>
    <source>
        <strain evidence="1">CECT 8869</strain>
    </source>
</reference>
<organism evidence="1 2">
    <name type="scientific">Maribacter confluentis</name>
    <dbReference type="NCBI Taxonomy" id="1656093"/>
    <lineage>
        <taxon>Bacteria</taxon>
        <taxon>Pseudomonadati</taxon>
        <taxon>Bacteroidota</taxon>
        <taxon>Flavobacteriia</taxon>
        <taxon>Flavobacteriales</taxon>
        <taxon>Flavobacteriaceae</taxon>
        <taxon>Maribacter</taxon>
    </lineage>
</organism>
<accession>A0ABT8RUI7</accession>
<name>A0ABT8RUI7_9FLAO</name>
<keyword evidence="2" id="KW-1185">Reference proteome</keyword>
<dbReference type="Proteomes" id="UP001168579">
    <property type="component" value="Unassembled WGS sequence"/>
</dbReference>
<comment type="caution">
    <text evidence="1">The sequence shown here is derived from an EMBL/GenBank/DDBJ whole genome shotgun (WGS) entry which is preliminary data.</text>
</comment>